<dbReference type="AlphaFoldDB" id="A0A9N9RYJ3"/>
<dbReference type="InterPro" id="IPR036236">
    <property type="entry name" value="Znf_C2H2_sf"/>
</dbReference>
<feature type="compositionally biased region" description="Basic residues" evidence="2">
    <location>
        <begin position="137"/>
        <end position="150"/>
    </location>
</feature>
<dbReference type="Proteomes" id="UP001153620">
    <property type="component" value="Chromosome 2"/>
</dbReference>
<protein>
    <recommendedName>
        <fullName evidence="3">C2H2-type domain-containing protein</fullName>
    </recommendedName>
</protein>
<proteinExistence type="predicted"/>
<gene>
    <name evidence="4" type="ORF">CHIRRI_LOCUS8675</name>
</gene>
<organism evidence="4 5">
    <name type="scientific">Chironomus riparius</name>
    <dbReference type="NCBI Taxonomy" id="315576"/>
    <lineage>
        <taxon>Eukaryota</taxon>
        <taxon>Metazoa</taxon>
        <taxon>Ecdysozoa</taxon>
        <taxon>Arthropoda</taxon>
        <taxon>Hexapoda</taxon>
        <taxon>Insecta</taxon>
        <taxon>Pterygota</taxon>
        <taxon>Neoptera</taxon>
        <taxon>Endopterygota</taxon>
        <taxon>Diptera</taxon>
        <taxon>Nematocera</taxon>
        <taxon>Chironomoidea</taxon>
        <taxon>Chironomidae</taxon>
        <taxon>Chironominae</taxon>
        <taxon>Chironomus</taxon>
    </lineage>
</organism>
<reference evidence="4" key="1">
    <citation type="submission" date="2022-01" db="EMBL/GenBank/DDBJ databases">
        <authorList>
            <person name="King R."/>
        </authorList>
    </citation>
    <scope>NUCLEOTIDE SEQUENCE</scope>
</reference>
<dbReference type="SUPFAM" id="SSF57667">
    <property type="entry name" value="beta-beta-alpha zinc fingers"/>
    <property type="match status" value="2"/>
</dbReference>
<dbReference type="GO" id="GO:0008270">
    <property type="term" value="F:zinc ion binding"/>
    <property type="evidence" value="ECO:0007669"/>
    <property type="project" value="UniProtKB-KW"/>
</dbReference>
<keyword evidence="1" id="KW-0479">Metal-binding</keyword>
<name>A0A9N9RYJ3_9DIPT</name>
<feature type="compositionally biased region" description="Polar residues" evidence="2">
    <location>
        <begin position="177"/>
        <end position="202"/>
    </location>
</feature>
<dbReference type="GO" id="GO:0005634">
    <property type="term" value="C:nucleus"/>
    <property type="evidence" value="ECO:0007669"/>
    <property type="project" value="TreeGrafter"/>
</dbReference>
<dbReference type="PANTHER" id="PTHR46664">
    <property type="entry name" value="ATM INTERACTOR"/>
    <property type="match status" value="1"/>
</dbReference>
<dbReference type="GO" id="GO:0000976">
    <property type="term" value="F:transcription cis-regulatory region binding"/>
    <property type="evidence" value="ECO:0007669"/>
    <property type="project" value="InterPro"/>
</dbReference>
<dbReference type="InterPro" id="IPR055303">
    <property type="entry name" value="ATMIN"/>
</dbReference>
<accession>A0A9N9RYJ3</accession>
<sequence length="314" mass="36315">MEFHIIIQITPENIENKEYMCNEMNCKKIFNNEQNLKKHINLHYNEIGKSSRIVYQYSCPINSCRRFVANEYFSSRKHLIQHFYKVHNSEKFSCTNVNCDKRFSTEILRNMHLKNCGKTFECNFCKSTYSSAEALLTHRRRKNHLENKKKKSEETPAKKSVSTATSTSASQTSPTKETSQTKVVTSESKSTLTDNIYTNQPATSSSSSTKLIKNSSTSTDDFMKEDNSNSLSSTSSQNKTTNVNWMSTGGFEEDSVTLFDNDIKMEFYSAETQTDFSENLFNNNYTQTTFADFYDFEKFDSQTQTNWDEFNQGF</sequence>
<dbReference type="PROSITE" id="PS50157">
    <property type="entry name" value="ZINC_FINGER_C2H2_2"/>
    <property type="match status" value="2"/>
</dbReference>
<dbReference type="InterPro" id="IPR013087">
    <property type="entry name" value="Znf_C2H2_type"/>
</dbReference>
<dbReference type="Pfam" id="PF00096">
    <property type="entry name" value="zf-C2H2"/>
    <property type="match status" value="1"/>
</dbReference>
<dbReference type="OrthoDB" id="6354171at2759"/>
<feature type="compositionally biased region" description="Low complexity" evidence="2">
    <location>
        <begin position="228"/>
        <end position="239"/>
    </location>
</feature>
<feature type="compositionally biased region" description="Low complexity" evidence="2">
    <location>
        <begin position="158"/>
        <end position="176"/>
    </location>
</feature>
<feature type="domain" description="C2H2-type" evidence="3">
    <location>
        <begin position="19"/>
        <end position="48"/>
    </location>
</feature>
<keyword evidence="1" id="KW-0862">Zinc</keyword>
<evidence type="ECO:0000313" key="4">
    <source>
        <dbReference type="EMBL" id="CAG9805807.1"/>
    </source>
</evidence>
<evidence type="ECO:0000259" key="3">
    <source>
        <dbReference type="PROSITE" id="PS50157"/>
    </source>
</evidence>
<feature type="compositionally biased region" description="Low complexity" evidence="2">
    <location>
        <begin position="203"/>
        <end position="219"/>
    </location>
</feature>
<dbReference type="SMART" id="SM00355">
    <property type="entry name" value="ZnF_C2H2"/>
    <property type="match status" value="4"/>
</dbReference>
<feature type="region of interest" description="Disordered" evidence="2">
    <location>
        <begin position="137"/>
        <end position="239"/>
    </location>
</feature>
<dbReference type="GO" id="GO:0000981">
    <property type="term" value="F:DNA-binding transcription factor activity, RNA polymerase II-specific"/>
    <property type="evidence" value="ECO:0007669"/>
    <property type="project" value="TreeGrafter"/>
</dbReference>
<keyword evidence="5" id="KW-1185">Reference proteome</keyword>
<evidence type="ECO:0000313" key="5">
    <source>
        <dbReference type="Proteomes" id="UP001153620"/>
    </source>
</evidence>
<dbReference type="GO" id="GO:0045944">
    <property type="term" value="P:positive regulation of transcription by RNA polymerase II"/>
    <property type="evidence" value="ECO:0007669"/>
    <property type="project" value="InterPro"/>
</dbReference>
<evidence type="ECO:0000256" key="1">
    <source>
        <dbReference type="PROSITE-ProRule" id="PRU00042"/>
    </source>
</evidence>
<dbReference type="PANTHER" id="PTHR46664:SF1">
    <property type="entry name" value="ATM INTERACTOR"/>
    <property type="match status" value="1"/>
</dbReference>
<dbReference type="EMBL" id="OU895878">
    <property type="protein sequence ID" value="CAG9805807.1"/>
    <property type="molecule type" value="Genomic_DNA"/>
</dbReference>
<dbReference type="Gene3D" id="3.30.160.60">
    <property type="entry name" value="Classic Zinc Finger"/>
    <property type="match status" value="2"/>
</dbReference>
<evidence type="ECO:0000256" key="2">
    <source>
        <dbReference type="SAM" id="MobiDB-lite"/>
    </source>
</evidence>
<reference evidence="4" key="2">
    <citation type="submission" date="2022-10" db="EMBL/GenBank/DDBJ databases">
        <authorList>
            <consortium name="ENA_rothamsted_submissions"/>
            <consortium name="culmorum"/>
            <person name="King R."/>
        </authorList>
    </citation>
    <scope>NUCLEOTIDE SEQUENCE</scope>
</reference>
<keyword evidence="1" id="KW-0863">Zinc-finger</keyword>
<feature type="domain" description="C2H2-type" evidence="3">
    <location>
        <begin position="120"/>
        <end position="149"/>
    </location>
</feature>
<dbReference type="PROSITE" id="PS00028">
    <property type="entry name" value="ZINC_FINGER_C2H2_1"/>
    <property type="match status" value="2"/>
</dbReference>